<keyword evidence="6" id="KW-1185">Reference proteome</keyword>
<dbReference type="OrthoDB" id="9777638at2"/>
<dbReference type="InterPro" id="IPR029063">
    <property type="entry name" value="SAM-dependent_MTases_sf"/>
</dbReference>
<dbReference type="GO" id="GO:0032259">
    <property type="term" value="P:methylation"/>
    <property type="evidence" value="ECO:0007669"/>
    <property type="project" value="UniProtKB-KW"/>
</dbReference>
<feature type="domain" description="Methyltransferase" evidence="4">
    <location>
        <begin position="53"/>
        <end position="148"/>
    </location>
</feature>
<evidence type="ECO:0000256" key="2">
    <source>
        <dbReference type="ARBA" id="ARBA00022679"/>
    </source>
</evidence>
<proteinExistence type="predicted"/>
<evidence type="ECO:0000259" key="4">
    <source>
        <dbReference type="Pfam" id="PF13649"/>
    </source>
</evidence>
<dbReference type="GO" id="GO:0008168">
    <property type="term" value="F:methyltransferase activity"/>
    <property type="evidence" value="ECO:0007669"/>
    <property type="project" value="UniProtKB-KW"/>
</dbReference>
<dbReference type="Gene3D" id="3.40.50.150">
    <property type="entry name" value="Vaccinia Virus protein VP39"/>
    <property type="match status" value="1"/>
</dbReference>
<evidence type="ECO:0000313" key="5">
    <source>
        <dbReference type="EMBL" id="SEM20918.1"/>
    </source>
</evidence>
<keyword evidence="5" id="KW-0830">Ubiquinone</keyword>
<dbReference type="eggNOG" id="COG2226">
    <property type="taxonomic scope" value="Bacteria"/>
</dbReference>
<name>A0A1H7WIU2_STRJI</name>
<dbReference type="InterPro" id="IPR041698">
    <property type="entry name" value="Methyltransf_25"/>
</dbReference>
<organism evidence="5 6">
    <name type="scientific">Streptacidiphilus jiangxiensis</name>
    <dbReference type="NCBI Taxonomy" id="235985"/>
    <lineage>
        <taxon>Bacteria</taxon>
        <taxon>Bacillati</taxon>
        <taxon>Actinomycetota</taxon>
        <taxon>Actinomycetes</taxon>
        <taxon>Kitasatosporales</taxon>
        <taxon>Streptomycetaceae</taxon>
        <taxon>Streptacidiphilus</taxon>
    </lineage>
</organism>
<dbReference type="PANTHER" id="PTHR43464">
    <property type="entry name" value="METHYLTRANSFERASE"/>
    <property type="match status" value="1"/>
</dbReference>
<evidence type="ECO:0000256" key="1">
    <source>
        <dbReference type="ARBA" id="ARBA00022603"/>
    </source>
</evidence>
<accession>A0A1H7WIU2</accession>
<dbReference type="AlphaFoldDB" id="A0A1H7WIU2"/>
<dbReference type="PANTHER" id="PTHR43464:SF19">
    <property type="entry name" value="UBIQUINONE BIOSYNTHESIS O-METHYLTRANSFERASE, MITOCHONDRIAL"/>
    <property type="match status" value="1"/>
</dbReference>
<dbReference type="Pfam" id="PF13649">
    <property type="entry name" value="Methyltransf_25"/>
    <property type="match status" value="1"/>
</dbReference>
<keyword evidence="1 5" id="KW-0489">Methyltransferase</keyword>
<dbReference type="STRING" id="235985.SAMN05414137_120164"/>
<reference evidence="6" key="1">
    <citation type="submission" date="2016-10" db="EMBL/GenBank/DDBJ databases">
        <authorList>
            <person name="Varghese N."/>
        </authorList>
    </citation>
    <scope>NUCLEOTIDE SEQUENCE [LARGE SCALE GENOMIC DNA]</scope>
    <source>
        <strain evidence="6">DSM 45096 / BCRC 16803 / CGMCC 4.1857 / CIP 109030 / JCM 12277 / KCTC 19219 / NBRC 100920 / 33214</strain>
    </source>
</reference>
<dbReference type="RefSeq" id="WP_042446602.1">
    <property type="nucleotide sequence ID" value="NZ_BBPN01000011.1"/>
</dbReference>
<gene>
    <name evidence="5" type="ORF">SAMN05414137_120164</name>
</gene>
<keyword evidence="2" id="KW-0808">Transferase</keyword>
<dbReference type="EMBL" id="FOAZ01000020">
    <property type="protein sequence ID" value="SEM20918.1"/>
    <property type="molecule type" value="Genomic_DNA"/>
</dbReference>
<dbReference type="SUPFAM" id="SSF53335">
    <property type="entry name" value="S-adenosyl-L-methionine-dependent methyltransferases"/>
    <property type="match status" value="1"/>
</dbReference>
<sequence length="284" mass="30014">MGSVAVVNTEQEAAWNGYEGEHWAEHDDRWNAVNAGFNEPLLRAAALTPGLRVLDVGCGAGQTSRLAARAVAAGQVLGLDLSAPELARARERAAAEGLTRLTFERGDAQTHPLPPGSFDVAISRFGIMFFADPVAAFVNIRAALRPGGRLAVLTMADPSRVEWVQALAATRPHLPVPDFTVGQPGMFSLADPETFRRVLAQAGYEQVNAELVEAPMRFGDDATDAADFLMSSGPGRFLLSRATAQDVAAAREALIAALAPHQSGTDGVQLAAAAWLVTARNPQP</sequence>
<evidence type="ECO:0000256" key="3">
    <source>
        <dbReference type="ARBA" id="ARBA00022691"/>
    </source>
</evidence>
<dbReference type="Proteomes" id="UP000183015">
    <property type="component" value="Unassembled WGS sequence"/>
</dbReference>
<evidence type="ECO:0000313" key="6">
    <source>
        <dbReference type="Proteomes" id="UP000183015"/>
    </source>
</evidence>
<protein>
    <submittedName>
        <fullName evidence="5">Ubiquinone/menaquinone biosynthesis C-methylase UbiE</fullName>
    </submittedName>
</protein>
<dbReference type="CDD" id="cd02440">
    <property type="entry name" value="AdoMet_MTases"/>
    <property type="match status" value="1"/>
</dbReference>
<keyword evidence="3" id="KW-0949">S-adenosyl-L-methionine</keyword>